<dbReference type="Pfam" id="PF01442">
    <property type="entry name" value="Apolipoprotein"/>
    <property type="match status" value="1"/>
</dbReference>
<comment type="subcellular location">
    <subcellularLocation>
        <location evidence="2">Cell projection</location>
        <location evidence="2">Axon</location>
    </subcellularLocation>
    <subcellularLocation>
        <location evidence="5">Cell projection</location>
        <location evidence="5">Growth cone</location>
    </subcellularLocation>
    <subcellularLocation>
        <location evidence="3">Cytoplasm</location>
        <location evidence="3">Perinuclear region</location>
    </subcellularLocation>
    <subcellularLocation>
        <location evidence="1">Nucleus</location>
        <location evidence="1">Cajal body</location>
    </subcellularLocation>
    <subcellularLocation>
        <location evidence="17">Nucleus</location>
        <location evidence="17">Gem</location>
    </subcellularLocation>
    <subcellularLocation>
        <location evidence="4">Nucleus</location>
        <location evidence="4">Nucleolus</location>
    </subcellularLocation>
</comment>
<feature type="domain" description="Zinc finger ZPR1-type" evidence="23">
    <location>
        <begin position="193"/>
        <end position="348"/>
    </location>
</feature>
<evidence type="ECO:0000256" key="1">
    <source>
        <dbReference type="ARBA" id="ARBA00004408"/>
    </source>
</evidence>
<dbReference type="GO" id="GO:0015030">
    <property type="term" value="C:Cajal body"/>
    <property type="evidence" value="ECO:0007669"/>
    <property type="project" value="UniProtKB-SubCell"/>
</dbReference>
<dbReference type="SUPFAM" id="SSF58113">
    <property type="entry name" value="Apolipoprotein A-I"/>
    <property type="match status" value="1"/>
</dbReference>
<dbReference type="FunFam" id="2.60.120.1040:FF:000001">
    <property type="entry name" value="Zinc finger protein ZPR1"/>
    <property type="match status" value="1"/>
</dbReference>
<keyword evidence="10" id="KW-0677">Repeat</keyword>
<gene>
    <name evidence="24" type="primary">BUD13</name>
</gene>
<proteinExistence type="inferred from homology"/>
<name>A0A8I5RA04_PAPAN</name>
<dbReference type="GO" id="GO:0048471">
    <property type="term" value="C:perinuclear region of cytoplasm"/>
    <property type="evidence" value="ECO:0007669"/>
    <property type="project" value="UniProtKB-SubCell"/>
</dbReference>
<feature type="signal peptide" evidence="22">
    <location>
        <begin position="1"/>
        <end position="23"/>
    </location>
</feature>
<keyword evidence="22" id="KW-0732">Signal</keyword>
<dbReference type="InterPro" id="IPR040141">
    <property type="entry name" value="ZPR1"/>
</dbReference>
<dbReference type="GO" id="GO:0061564">
    <property type="term" value="P:axon development"/>
    <property type="evidence" value="ECO:0007669"/>
    <property type="project" value="TreeGrafter"/>
</dbReference>
<evidence type="ECO:0000259" key="23">
    <source>
        <dbReference type="SMART" id="SM00709"/>
    </source>
</evidence>
<evidence type="ECO:0000256" key="11">
    <source>
        <dbReference type="ARBA" id="ARBA00022771"/>
    </source>
</evidence>
<dbReference type="Proteomes" id="UP000028761">
    <property type="component" value="Chromosome 12"/>
</dbReference>
<dbReference type="NCBIfam" id="TIGR00310">
    <property type="entry name" value="ZPR1_znf"/>
    <property type="match status" value="2"/>
</dbReference>
<evidence type="ECO:0000256" key="10">
    <source>
        <dbReference type="ARBA" id="ARBA00022737"/>
    </source>
</evidence>
<evidence type="ECO:0000256" key="21">
    <source>
        <dbReference type="SAM" id="MobiDB-lite"/>
    </source>
</evidence>
<dbReference type="GO" id="GO:0030426">
    <property type="term" value="C:growth cone"/>
    <property type="evidence" value="ECO:0007669"/>
    <property type="project" value="UniProtKB-SubCell"/>
</dbReference>
<dbReference type="InterPro" id="IPR042451">
    <property type="entry name" value="ZPR1_A/B_dom"/>
</dbReference>
<evidence type="ECO:0000256" key="16">
    <source>
        <dbReference type="ARBA" id="ARBA00023273"/>
    </source>
</evidence>
<dbReference type="Gene3D" id="2.60.120.1040">
    <property type="entry name" value="ZPR1, A/B domain"/>
    <property type="match status" value="2"/>
</dbReference>
<evidence type="ECO:0000256" key="5">
    <source>
        <dbReference type="ARBA" id="ARBA00004624"/>
    </source>
</evidence>
<sequence length="600" mass="67846">MASMAAVLTWALALLSAFSATQARKGFWDYFSQTSGDKGRVEQIHQQKMAREPASLKDSLEQDLNNMNKFLEKLRPLSGSEAPRLPQDPVGMRQQLQEELEEVKARLQPYMAEAHELVGWNLEGLRQQLKPYTMDLMEQVALRVQELQEQLRVVGEDTKAQLLGGVDEARALLQELQSRVVNHTGRFREFFHPYAESLGMTRLLLTKIPFFREIIVSSFSCEHCGWNNTEIQSAGRVQDQGVRYTLTVRAPEDMNREVVKTDSATTRIPELDFEIPAFSQKGALTTVEGLITRAISGLEQDQPARRANKDATAERIDEFIVKLKELKQVASPFTLIIDDPSGNSFVENPHAPQKDDSLVITHYNRTQHQKEMLGLQEEAPAEKPEEEDLRNEVLQFNTNCPECNAPAQTNMKLVQIPHFKEVIIMATNCENCGHRTNEVKSGGAVEPLGTRITLHITDPSDMTRDLLKSETCSVEIPELEFELGMAVLGGKFTTLEGLLKDIRELVTKNPFTLGDSSNPCQKERLQEFSQKMDQIIEGNMKAHFIMDDPAGNSYLQNVYAPEDDPEMKVERYKRTFDQNEELGLNDMKTEGYEAGLASQR</sequence>
<dbReference type="Gene3D" id="1.20.120.20">
    <property type="entry name" value="Apolipoprotein"/>
    <property type="match status" value="1"/>
</dbReference>
<keyword evidence="16" id="KW-0966">Cell projection</keyword>
<evidence type="ECO:0000256" key="3">
    <source>
        <dbReference type="ARBA" id="ARBA00004556"/>
    </source>
</evidence>
<keyword evidence="7" id="KW-0963">Cytoplasm</keyword>
<dbReference type="FunFam" id="2.60.120.1040:FF:000002">
    <property type="entry name" value="zinc finger protein ZPR1"/>
    <property type="match status" value="1"/>
</dbReference>
<evidence type="ECO:0000256" key="14">
    <source>
        <dbReference type="ARBA" id="ARBA00023187"/>
    </source>
</evidence>
<dbReference type="GO" id="GO:0005576">
    <property type="term" value="C:extracellular region"/>
    <property type="evidence" value="ECO:0007669"/>
    <property type="project" value="InterPro"/>
</dbReference>
<dbReference type="GO" id="GO:0006869">
    <property type="term" value="P:lipid transport"/>
    <property type="evidence" value="ECO:0007669"/>
    <property type="project" value="InterPro"/>
</dbReference>
<dbReference type="InterPro" id="IPR042452">
    <property type="entry name" value="ZPR1_Znf1/2"/>
</dbReference>
<keyword evidence="20" id="KW-0175">Coiled coil</keyword>
<dbReference type="PANTHER" id="PTHR10876">
    <property type="entry name" value="ZINC FINGER PROTEIN ZPR1"/>
    <property type="match status" value="1"/>
</dbReference>
<reference evidence="24 25" key="1">
    <citation type="submission" date="2012-03" db="EMBL/GenBank/DDBJ databases">
        <title>Whole Genome Assembly of Papio anubis.</title>
        <authorList>
            <person name="Liu Y.L."/>
            <person name="Abraham K.A."/>
            <person name="Akbar H.A."/>
            <person name="Ali S.A."/>
            <person name="Anosike U.A."/>
            <person name="Aqrawi P.A."/>
            <person name="Arias F.A."/>
            <person name="Attaway T.A."/>
            <person name="Awwad R.A."/>
            <person name="Babu C.B."/>
            <person name="Bandaranaike D.B."/>
            <person name="Battles P.B."/>
            <person name="Bell A.B."/>
            <person name="Beltran B.B."/>
            <person name="Berhane-Mersha D.B."/>
            <person name="Bess C.B."/>
            <person name="Bickham C.B."/>
            <person name="Bolden T.B."/>
            <person name="Carter K.C."/>
            <person name="Chau D.C."/>
            <person name="Chavez A.C."/>
            <person name="Clerc-Blankenburg K.C."/>
            <person name="Coyle M.C."/>
            <person name="Dao M.D."/>
            <person name="Davila M.L.D."/>
            <person name="Davy-Carroll L.D."/>
            <person name="Denson S.D."/>
            <person name="Dinh H.D."/>
            <person name="Fernandez S.F."/>
            <person name="Fernando P.F."/>
            <person name="Forbes L.F."/>
            <person name="Francis C.F."/>
            <person name="Francisco L.F."/>
            <person name="Fu Q.F."/>
            <person name="Garcia-Iii R.G."/>
            <person name="Garrett T.G."/>
            <person name="Gross S.G."/>
            <person name="Gubbala S.G."/>
            <person name="Hirani K.H."/>
            <person name="Hogues M.H."/>
            <person name="Hollins B.H."/>
            <person name="Jackson L.J."/>
            <person name="Javaid M.J."/>
            <person name="Jhangiani S.J."/>
            <person name="Johnson A.J."/>
            <person name="Johnson B.J."/>
            <person name="Jones J.J."/>
            <person name="Joshi V.J."/>
            <person name="Kalu J.K."/>
            <person name="Khan N.K."/>
            <person name="Korchina V.K."/>
            <person name="Kovar C.K."/>
            <person name="Lago L.L."/>
            <person name="Lara F.L."/>
            <person name="Le T.-K.L."/>
            <person name="Lee S.L."/>
            <person name="Legall-Iii F.L."/>
            <person name="Lemon S.L."/>
            <person name="Liu J.L."/>
            <person name="Liu Y.-S.L."/>
            <person name="Liyanage D.L."/>
            <person name="Lopez J.L."/>
            <person name="Lorensuhewa L.L."/>
            <person name="Mata R.M."/>
            <person name="Mathew T.M."/>
            <person name="Mercado C.M."/>
            <person name="Mercado I.M."/>
            <person name="Morales K.M."/>
            <person name="Morgan M.M."/>
            <person name="Munidasa M.M."/>
            <person name="Ngo D.N."/>
            <person name="Nguyen L.N."/>
            <person name="Nguyen T.N."/>
            <person name="Nguyen N.N."/>
            <person name="Obregon M.O."/>
            <person name="Okwuonu G.O."/>
            <person name="Ongeri F.O."/>
            <person name="Onwere C.O."/>
            <person name="Osifeso I.O."/>
            <person name="Parra A.P."/>
            <person name="Patil S.P."/>
            <person name="Perez A.P."/>
            <person name="Perez Y.P."/>
            <person name="Pham C.P."/>
            <person name="Pu L.-L.P."/>
            <person name="Puazo M.P."/>
            <person name="Quiroz J.Q."/>
            <person name="Rouhana J.R."/>
            <person name="Ruiz M.R."/>
            <person name="Ruiz S.-J.R."/>
            <person name="Saada N.S."/>
            <person name="Santibanez J.S."/>
            <person name="Scheel M.S."/>
            <person name="Schneider B.S."/>
            <person name="Simmons D.S."/>
            <person name="Sisson I.S."/>
            <person name="Tang L.-Y.T."/>
            <person name="Thornton R.T."/>
            <person name="Tisius J.T."/>
            <person name="Toledanes G.T."/>
            <person name="Trejos Z.T."/>
            <person name="Usmani K.U."/>
            <person name="Varghese R.V."/>
            <person name="Vattathil S.V."/>
            <person name="Vee V.V."/>
            <person name="Walker D.W."/>
            <person name="Weissenberger G.W."/>
            <person name="White C.W."/>
            <person name="Williams A.W."/>
            <person name="Woodworth J.W."/>
            <person name="Wright R.W."/>
            <person name="Zhu Y.Z."/>
            <person name="Han Y.H."/>
            <person name="Newsham I.N."/>
            <person name="Nazareth L.N."/>
            <person name="Worley K.W."/>
            <person name="Muzny D.M."/>
            <person name="Rogers J.R."/>
            <person name="Gibbs R.G."/>
        </authorList>
    </citation>
    <scope>NUCLEOTIDE SEQUENCE [LARGE SCALE GENOMIC DNA]</scope>
</reference>
<keyword evidence="14" id="KW-0508">mRNA splicing</keyword>
<dbReference type="GO" id="GO:0008270">
    <property type="term" value="F:zinc ion binding"/>
    <property type="evidence" value="ECO:0007669"/>
    <property type="project" value="UniProtKB-KW"/>
</dbReference>
<organism evidence="24 25">
    <name type="scientific">Papio anubis</name>
    <name type="common">Olive baboon</name>
    <dbReference type="NCBI Taxonomy" id="9555"/>
    <lineage>
        <taxon>Eukaryota</taxon>
        <taxon>Metazoa</taxon>
        <taxon>Chordata</taxon>
        <taxon>Craniata</taxon>
        <taxon>Vertebrata</taxon>
        <taxon>Euteleostomi</taxon>
        <taxon>Mammalia</taxon>
        <taxon>Eutheria</taxon>
        <taxon>Euarchontoglires</taxon>
        <taxon>Primates</taxon>
        <taxon>Haplorrhini</taxon>
        <taxon>Catarrhini</taxon>
        <taxon>Cercopithecidae</taxon>
        <taxon>Cercopithecinae</taxon>
        <taxon>Papio</taxon>
    </lineage>
</organism>
<feature type="domain" description="Zinc finger ZPR1-type" evidence="23">
    <location>
        <begin position="398"/>
        <end position="557"/>
    </location>
</feature>
<keyword evidence="11" id="KW-0863">Zinc-finger</keyword>
<evidence type="ECO:0000256" key="2">
    <source>
        <dbReference type="ARBA" id="ARBA00004489"/>
    </source>
</evidence>
<dbReference type="FunFam" id="2.20.25.420:FF:000003">
    <property type="entry name" value="zinc finger protein ZPR1"/>
    <property type="match status" value="1"/>
</dbReference>
<keyword evidence="25" id="KW-1185">Reference proteome</keyword>
<dbReference type="Pfam" id="PF22794">
    <property type="entry name" value="jr-ZPR1"/>
    <property type="match status" value="2"/>
</dbReference>
<dbReference type="GO" id="GO:0005730">
    <property type="term" value="C:nucleolus"/>
    <property type="evidence" value="ECO:0007669"/>
    <property type="project" value="UniProtKB-SubCell"/>
</dbReference>
<dbReference type="GO" id="GO:0006397">
    <property type="term" value="P:mRNA processing"/>
    <property type="evidence" value="ECO:0007669"/>
    <property type="project" value="UniProtKB-KW"/>
</dbReference>
<dbReference type="GO" id="GO:0008289">
    <property type="term" value="F:lipid binding"/>
    <property type="evidence" value="ECO:0007669"/>
    <property type="project" value="InterPro"/>
</dbReference>
<evidence type="ECO:0000256" key="18">
    <source>
        <dbReference type="ARBA" id="ARBA00074960"/>
    </source>
</evidence>
<dbReference type="FunFam" id="1.20.120.20:FF:000009">
    <property type="entry name" value="apolipoprotein A-V"/>
    <property type="match status" value="1"/>
</dbReference>
<dbReference type="InterPro" id="IPR000074">
    <property type="entry name" value="ApoA_E"/>
</dbReference>
<feature type="region of interest" description="Disordered" evidence="21">
    <location>
        <begin position="580"/>
        <end position="600"/>
    </location>
</feature>
<reference evidence="24" key="3">
    <citation type="submission" date="2025-09" db="UniProtKB">
        <authorList>
            <consortium name="Ensembl"/>
        </authorList>
    </citation>
    <scope>IDENTIFICATION</scope>
</reference>
<keyword evidence="13" id="KW-0862">Zinc</keyword>
<evidence type="ECO:0000256" key="13">
    <source>
        <dbReference type="ARBA" id="ARBA00022833"/>
    </source>
</evidence>
<evidence type="ECO:0000256" key="4">
    <source>
        <dbReference type="ARBA" id="ARBA00004604"/>
    </source>
</evidence>
<dbReference type="PANTHER" id="PTHR10876:SF0">
    <property type="entry name" value="ZINC FINGER PROTEIN ZPR1"/>
    <property type="match status" value="1"/>
</dbReference>
<feature type="chain" id="PRO_5035277795" description="Zinc finger protein ZPR1" evidence="22">
    <location>
        <begin position="24"/>
        <end position="600"/>
    </location>
</feature>
<dbReference type="GO" id="GO:0042157">
    <property type="term" value="P:lipoprotein metabolic process"/>
    <property type="evidence" value="ECO:0007669"/>
    <property type="project" value="InterPro"/>
</dbReference>
<evidence type="ECO:0000256" key="8">
    <source>
        <dbReference type="ARBA" id="ARBA00022664"/>
    </source>
</evidence>
<dbReference type="GO" id="GO:0010628">
    <property type="term" value="P:positive regulation of gene expression"/>
    <property type="evidence" value="ECO:0007669"/>
    <property type="project" value="TreeGrafter"/>
</dbReference>
<dbReference type="GeneTree" id="ENSGT00390000014500"/>
<keyword evidence="15" id="KW-0539">Nucleus</keyword>
<dbReference type="Gene3D" id="2.20.25.420">
    <property type="entry name" value="ZPR1, zinc finger domain"/>
    <property type="match status" value="2"/>
</dbReference>
<dbReference type="AlphaFoldDB" id="A0A8I5RA04"/>
<dbReference type="SMART" id="SM00709">
    <property type="entry name" value="Zpr1"/>
    <property type="match status" value="2"/>
</dbReference>
<dbReference type="FunFam" id="2.20.25.420:FF:000001">
    <property type="entry name" value="Zinc finger protein ZPR1"/>
    <property type="match status" value="1"/>
</dbReference>
<accession>A0A8I5RA04</accession>
<dbReference type="GO" id="GO:0006260">
    <property type="term" value="P:DNA replication"/>
    <property type="evidence" value="ECO:0007669"/>
    <property type="project" value="UniProtKB-ARBA"/>
</dbReference>
<evidence type="ECO:0000256" key="22">
    <source>
        <dbReference type="SAM" id="SignalP"/>
    </source>
</evidence>
<dbReference type="GO" id="GO:0042307">
    <property type="term" value="P:positive regulation of protein import into nucleus"/>
    <property type="evidence" value="ECO:0007669"/>
    <property type="project" value="TreeGrafter"/>
</dbReference>
<evidence type="ECO:0000256" key="7">
    <source>
        <dbReference type="ARBA" id="ARBA00022490"/>
    </source>
</evidence>
<keyword evidence="9" id="KW-0479">Metal-binding</keyword>
<evidence type="ECO:0000256" key="17">
    <source>
        <dbReference type="ARBA" id="ARBA00034695"/>
    </source>
</evidence>
<reference evidence="24" key="2">
    <citation type="submission" date="2025-08" db="UniProtKB">
        <authorList>
            <consortium name="Ensembl"/>
        </authorList>
    </citation>
    <scope>IDENTIFICATION</scope>
</reference>
<comment type="similarity">
    <text evidence="6">Belongs to the ZPR1 family.</text>
</comment>
<dbReference type="Pfam" id="PF03367">
    <property type="entry name" value="Zn_ribbon_ZPR1"/>
    <property type="match status" value="2"/>
</dbReference>
<feature type="coiled-coil region" evidence="20">
    <location>
        <begin position="137"/>
        <end position="186"/>
    </location>
</feature>
<keyword evidence="12" id="KW-0221">Differentiation</keyword>
<dbReference type="GO" id="GO:0097504">
    <property type="term" value="C:Gemini of Cajal bodies"/>
    <property type="evidence" value="ECO:0007669"/>
    <property type="project" value="UniProtKB-SubCell"/>
</dbReference>
<dbReference type="Ensembl" id="ENSPANT00000074737.1">
    <property type="protein sequence ID" value="ENSPANP00000060635.1"/>
    <property type="gene ID" value="ENSPANG00000006431.4"/>
</dbReference>
<dbReference type="GO" id="GO:0031369">
    <property type="term" value="F:translation initiation factor binding"/>
    <property type="evidence" value="ECO:0007669"/>
    <property type="project" value="TreeGrafter"/>
</dbReference>
<dbReference type="InterPro" id="IPR056180">
    <property type="entry name" value="ZPR1_jr_dom"/>
</dbReference>
<evidence type="ECO:0000256" key="6">
    <source>
        <dbReference type="ARBA" id="ARBA00008354"/>
    </source>
</evidence>
<dbReference type="GO" id="GO:0030576">
    <property type="term" value="P:Cajal body organization"/>
    <property type="evidence" value="ECO:0007669"/>
    <property type="project" value="TreeGrafter"/>
</dbReference>
<dbReference type="InterPro" id="IPR004457">
    <property type="entry name" value="Znf_ZPR1"/>
</dbReference>
<dbReference type="GO" id="GO:0008380">
    <property type="term" value="P:RNA splicing"/>
    <property type="evidence" value="ECO:0007669"/>
    <property type="project" value="UniProtKB-KW"/>
</dbReference>
<keyword evidence="8" id="KW-0507">mRNA processing</keyword>
<evidence type="ECO:0000256" key="9">
    <source>
        <dbReference type="ARBA" id="ARBA00022723"/>
    </source>
</evidence>
<evidence type="ECO:0000256" key="15">
    <source>
        <dbReference type="ARBA" id="ARBA00023242"/>
    </source>
</evidence>
<evidence type="ECO:0000256" key="12">
    <source>
        <dbReference type="ARBA" id="ARBA00022782"/>
    </source>
</evidence>
<evidence type="ECO:0000256" key="19">
    <source>
        <dbReference type="ARBA" id="ARBA00079252"/>
    </source>
</evidence>
<evidence type="ECO:0000256" key="20">
    <source>
        <dbReference type="SAM" id="Coils"/>
    </source>
</evidence>
<evidence type="ECO:0000313" key="25">
    <source>
        <dbReference type="Proteomes" id="UP000028761"/>
    </source>
</evidence>
<protein>
    <recommendedName>
        <fullName evidence="18">Zinc finger protein ZPR1</fullName>
    </recommendedName>
    <alternativeName>
        <fullName evidence="19">Zinc finger protein 259</fullName>
    </alternativeName>
</protein>
<evidence type="ECO:0000313" key="24">
    <source>
        <dbReference type="Ensembl" id="ENSPANP00000060635.1"/>
    </source>
</evidence>